<keyword evidence="1" id="KW-0812">Transmembrane</keyword>
<evidence type="ECO:0000313" key="3">
    <source>
        <dbReference type="Proteomes" id="UP000230837"/>
    </source>
</evidence>
<dbReference type="EMBL" id="PFHR01000182">
    <property type="protein sequence ID" value="PIW96728.1"/>
    <property type="molecule type" value="Genomic_DNA"/>
</dbReference>
<proteinExistence type="predicted"/>
<gene>
    <name evidence="2" type="ORF">COZ82_03410</name>
</gene>
<keyword evidence="1" id="KW-1133">Transmembrane helix</keyword>
<organism evidence="2 3">
    <name type="scientific">Candidatus Kaiserbacteria bacterium CG_4_8_14_3_um_filter_38_9</name>
    <dbReference type="NCBI Taxonomy" id="1974599"/>
    <lineage>
        <taxon>Bacteria</taxon>
        <taxon>Candidatus Kaiseribacteriota</taxon>
    </lineage>
</organism>
<feature type="transmembrane region" description="Helical" evidence="1">
    <location>
        <begin position="9"/>
        <end position="28"/>
    </location>
</feature>
<dbReference type="AlphaFoldDB" id="A0A2M7IN73"/>
<keyword evidence="1" id="KW-0472">Membrane</keyword>
<dbReference type="Proteomes" id="UP000230837">
    <property type="component" value="Unassembled WGS sequence"/>
</dbReference>
<comment type="caution">
    <text evidence="2">The sequence shown here is derived from an EMBL/GenBank/DDBJ whole genome shotgun (WGS) entry which is preliminary data.</text>
</comment>
<name>A0A2M7IN73_9BACT</name>
<evidence type="ECO:0000313" key="2">
    <source>
        <dbReference type="EMBL" id="PIW96728.1"/>
    </source>
</evidence>
<evidence type="ECO:0000256" key="1">
    <source>
        <dbReference type="SAM" id="Phobius"/>
    </source>
</evidence>
<sequence length="172" mass="19843">MSKKTKRMFYLSILYSVFFSLFLMYGFLKIRDQGNIFNTNERVIAEQNNKEQEYHNLIQITESTKNDRDTLAGFFITEKDTISFISNIENLANDMGITLETSQLSIKPKTKKTEPQLYVGFNFSGSETAVRQLVLLFENIPYHKSIPELVLTRNADDGTWKGSILLYITITS</sequence>
<accession>A0A2M7IN73</accession>
<reference evidence="3" key="1">
    <citation type="submission" date="2017-09" db="EMBL/GenBank/DDBJ databases">
        <title>Depth-based differentiation of microbial function through sediment-hosted aquifers and enrichment of novel symbionts in the deep terrestrial subsurface.</title>
        <authorList>
            <person name="Probst A.J."/>
            <person name="Ladd B."/>
            <person name="Jarett J.K."/>
            <person name="Geller-Mcgrath D.E."/>
            <person name="Sieber C.M.K."/>
            <person name="Emerson J.B."/>
            <person name="Anantharaman K."/>
            <person name="Thomas B.C."/>
            <person name="Malmstrom R."/>
            <person name="Stieglmeier M."/>
            <person name="Klingl A."/>
            <person name="Woyke T."/>
            <person name="Ryan C.M."/>
            <person name="Banfield J.F."/>
        </authorList>
    </citation>
    <scope>NUCLEOTIDE SEQUENCE [LARGE SCALE GENOMIC DNA]</scope>
</reference>
<protein>
    <submittedName>
        <fullName evidence="2">Uncharacterized protein</fullName>
    </submittedName>
</protein>